<keyword evidence="6" id="KW-1185">Reference proteome</keyword>
<dbReference type="PRINTS" id="PR00033">
    <property type="entry name" value="HTHASNC"/>
</dbReference>
<proteinExistence type="predicted"/>
<comment type="caution">
    <text evidence="5">The sequence shown here is derived from an EMBL/GenBank/DDBJ whole genome shotgun (WGS) entry which is preliminary data.</text>
</comment>
<dbReference type="Proteomes" id="UP000314011">
    <property type="component" value="Unassembled WGS sequence"/>
</dbReference>
<evidence type="ECO:0000256" key="3">
    <source>
        <dbReference type="ARBA" id="ARBA00023163"/>
    </source>
</evidence>
<dbReference type="InterPro" id="IPR036388">
    <property type="entry name" value="WH-like_DNA-bd_sf"/>
</dbReference>
<dbReference type="InterPro" id="IPR019888">
    <property type="entry name" value="Tscrpt_reg_AsnC-like"/>
</dbReference>
<dbReference type="InterPro" id="IPR000485">
    <property type="entry name" value="AsnC-type_HTH_dom"/>
</dbReference>
<protein>
    <submittedName>
        <fullName evidence="5">Lrp/AsnC family transcriptional regulator</fullName>
    </submittedName>
</protein>
<evidence type="ECO:0000313" key="5">
    <source>
        <dbReference type="EMBL" id="TNY31660.1"/>
    </source>
</evidence>
<organism evidence="5 6">
    <name type="scientific">Pelagovum pacificum</name>
    <dbReference type="NCBI Taxonomy" id="2588711"/>
    <lineage>
        <taxon>Bacteria</taxon>
        <taxon>Pseudomonadati</taxon>
        <taxon>Pseudomonadota</taxon>
        <taxon>Alphaproteobacteria</taxon>
        <taxon>Rhodobacterales</taxon>
        <taxon>Paracoccaceae</taxon>
        <taxon>Pelagovum</taxon>
    </lineage>
</organism>
<dbReference type="SUPFAM" id="SSF46785">
    <property type="entry name" value="Winged helix' DNA-binding domain"/>
    <property type="match status" value="1"/>
</dbReference>
<dbReference type="GO" id="GO:0043565">
    <property type="term" value="F:sequence-specific DNA binding"/>
    <property type="evidence" value="ECO:0007669"/>
    <property type="project" value="InterPro"/>
</dbReference>
<feature type="domain" description="HTH asnC-type" evidence="4">
    <location>
        <begin position="8"/>
        <end position="69"/>
    </location>
</feature>
<dbReference type="Gene3D" id="1.10.10.10">
    <property type="entry name" value="Winged helix-like DNA-binding domain superfamily/Winged helix DNA-binding domain"/>
    <property type="match status" value="1"/>
</dbReference>
<keyword evidence="3" id="KW-0804">Transcription</keyword>
<dbReference type="Pfam" id="PF01037">
    <property type="entry name" value="AsnC_trans_reg"/>
    <property type="match status" value="1"/>
</dbReference>
<keyword evidence="2" id="KW-0238">DNA-binding</keyword>
<dbReference type="InterPro" id="IPR019887">
    <property type="entry name" value="Tscrpt_reg_AsnC/Lrp_C"/>
</dbReference>
<dbReference type="GO" id="GO:0043200">
    <property type="term" value="P:response to amino acid"/>
    <property type="evidence" value="ECO:0007669"/>
    <property type="project" value="TreeGrafter"/>
</dbReference>
<dbReference type="PANTHER" id="PTHR30154">
    <property type="entry name" value="LEUCINE-RESPONSIVE REGULATORY PROTEIN"/>
    <property type="match status" value="1"/>
</dbReference>
<dbReference type="AlphaFoldDB" id="A0A5C5GCF2"/>
<reference evidence="5 6" key="1">
    <citation type="submission" date="2019-06" db="EMBL/GenBank/DDBJ databases">
        <title>Genome of new Rhodobacteraceae sp. SM1903.</title>
        <authorList>
            <person name="Ren X."/>
        </authorList>
    </citation>
    <scope>NUCLEOTIDE SEQUENCE [LARGE SCALE GENOMIC DNA]</scope>
    <source>
        <strain evidence="5 6">SM1903</strain>
    </source>
</reference>
<dbReference type="Gene3D" id="3.30.70.920">
    <property type="match status" value="1"/>
</dbReference>
<gene>
    <name evidence="5" type="ORF">FHY64_16785</name>
</gene>
<dbReference type="CDD" id="cd00090">
    <property type="entry name" value="HTH_ARSR"/>
    <property type="match status" value="1"/>
</dbReference>
<dbReference type="InterPro" id="IPR019885">
    <property type="entry name" value="Tscrpt_reg_HTH_AsnC-type_CS"/>
</dbReference>
<dbReference type="EMBL" id="VFFF01000002">
    <property type="protein sequence ID" value="TNY31660.1"/>
    <property type="molecule type" value="Genomic_DNA"/>
</dbReference>
<sequence length="157" mass="17998">MDPCSMNLDQIDYKILKELQDDARISHQELSDKVGLSASPCARRIRKLEAEGYITGYGAQIEEAKMGFGFSVFVSVRLDQQVDGRLVEFEKEVRLCPEIVECWLMTGSFDYLLRLSVESLDDFERFLTRRLTKIPGVASIESSVPIRRVKHQPARIR</sequence>
<accession>A0A5C5GCF2</accession>
<dbReference type="InterPro" id="IPR011008">
    <property type="entry name" value="Dimeric_a/b-barrel"/>
</dbReference>
<evidence type="ECO:0000313" key="6">
    <source>
        <dbReference type="Proteomes" id="UP000314011"/>
    </source>
</evidence>
<dbReference type="InterPro" id="IPR036390">
    <property type="entry name" value="WH_DNA-bd_sf"/>
</dbReference>
<dbReference type="FunFam" id="1.10.10.10:FF:000186">
    <property type="entry name" value="AsnC family transcriptional regulator"/>
    <property type="match status" value="1"/>
</dbReference>
<dbReference type="SUPFAM" id="SSF54909">
    <property type="entry name" value="Dimeric alpha+beta barrel"/>
    <property type="match status" value="1"/>
</dbReference>
<dbReference type="GO" id="GO:0006355">
    <property type="term" value="P:regulation of DNA-templated transcription"/>
    <property type="evidence" value="ECO:0007669"/>
    <property type="project" value="UniProtKB-ARBA"/>
</dbReference>
<evidence type="ECO:0000256" key="1">
    <source>
        <dbReference type="ARBA" id="ARBA00023015"/>
    </source>
</evidence>
<evidence type="ECO:0000259" key="4">
    <source>
        <dbReference type="PROSITE" id="PS50956"/>
    </source>
</evidence>
<dbReference type="PROSITE" id="PS00519">
    <property type="entry name" value="HTH_ASNC_1"/>
    <property type="match status" value="1"/>
</dbReference>
<dbReference type="PANTHER" id="PTHR30154:SF34">
    <property type="entry name" value="TRANSCRIPTIONAL REGULATOR AZLB"/>
    <property type="match status" value="1"/>
</dbReference>
<keyword evidence="1" id="KW-0805">Transcription regulation</keyword>
<evidence type="ECO:0000256" key="2">
    <source>
        <dbReference type="ARBA" id="ARBA00023125"/>
    </source>
</evidence>
<dbReference type="PROSITE" id="PS50956">
    <property type="entry name" value="HTH_ASNC_2"/>
    <property type="match status" value="1"/>
</dbReference>
<dbReference type="GO" id="GO:0005829">
    <property type="term" value="C:cytosol"/>
    <property type="evidence" value="ECO:0007669"/>
    <property type="project" value="TreeGrafter"/>
</dbReference>
<dbReference type="SMART" id="SM00344">
    <property type="entry name" value="HTH_ASNC"/>
    <property type="match status" value="1"/>
</dbReference>
<dbReference type="Pfam" id="PF13412">
    <property type="entry name" value="HTH_24"/>
    <property type="match status" value="1"/>
</dbReference>
<dbReference type="InterPro" id="IPR011991">
    <property type="entry name" value="ArsR-like_HTH"/>
</dbReference>
<dbReference type="OrthoDB" id="9803143at2"/>
<name>A0A5C5GCF2_9RHOB</name>